<dbReference type="SUPFAM" id="SSF51735">
    <property type="entry name" value="NAD(P)-binding Rossmann-fold domains"/>
    <property type="match status" value="1"/>
</dbReference>
<reference evidence="4 5" key="1">
    <citation type="submission" date="2019-11" db="EMBL/GenBank/DDBJ databases">
        <authorList>
            <person name="Khan S.A."/>
            <person name="Jeon C.O."/>
            <person name="Chun B.H."/>
        </authorList>
    </citation>
    <scope>NUCLEOTIDE SEQUENCE [LARGE SCALE GENOMIC DNA]</scope>
    <source>
        <strain evidence="4 5">IMCC 1097</strain>
    </source>
</reference>
<gene>
    <name evidence="4" type="ORF">GH975_02845</name>
</gene>
<dbReference type="PRINTS" id="PR00081">
    <property type="entry name" value="GDHRDH"/>
</dbReference>
<dbReference type="InterPro" id="IPR002347">
    <property type="entry name" value="SDR_fam"/>
</dbReference>
<keyword evidence="2" id="KW-0560">Oxidoreductase</keyword>
<dbReference type="PROSITE" id="PS00061">
    <property type="entry name" value="ADH_SHORT"/>
    <property type="match status" value="1"/>
</dbReference>
<dbReference type="RefSeq" id="WP_153713065.1">
    <property type="nucleotide sequence ID" value="NZ_CP045871.1"/>
</dbReference>
<evidence type="ECO:0000256" key="2">
    <source>
        <dbReference type="ARBA" id="ARBA00023002"/>
    </source>
</evidence>
<evidence type="ECO:0000313" key="4">
    <source>
        <dbReference type="EMBL" id="QGG79561.1"/>
    </source>
</evidence>
<sequence>MQLKDKLIMITGGGQGLGRAMALRLADAGARLALVDMNQDALDETCAMVAERGSSAQGYICNVADEHQVETTVAAIVASQGTLSGLVNNAGITRDGLLIKARDGKVTDKMTLAQWNAVIDVNLTGVFLCTREVAAHMVDAGEHGCIVSISSISRAGNLGQTNYTATKAGVAAMTVTWAKEMARYGIRTGAVAPGFIGTEMVLSMRDDVLEKIAAGIPAKRLGQPDEIAHAVQFILENDYVSGRVIEVDGALRI</sequence>
<accession>A0A5Q2QB83</accession>
<dbReference type="PANTHER" id="PTHR42760">
    <property type="entry name" value="SHORT-CHAIN DEHYDROGENASES/REDUCTASES FAMILY MEMBER"/>
    <property type="match status" value="1"/>
</dbReference>
<dbReference type="FunFam" id="3.40.50.720:FF:000173">
    <property type="entry name" value="3-oxoacyl-[acyl-carrier protein] reductase"/>
    <property type="match status" value="1"/>
</dbReference>
<dbReference type="Pfam" id="PF13561">
    <property type="entry name" value="adh_short_C2"/>
    <property type="match status" value="1"/>
</dbReference>
<feature type="domain" description="Ketoreductase" evidence="3">
    <location>
        <begin position="6"/>
        <end position="199"/>
    </location>
</feature>
<proteinExistence type="inferred from homology"/>
<keyword evidence="5" id="KW-1185">Reference proteome</keyword>
<dbReference type="InterPro" id="IPR036291">
    <property type="entry name" value="NAD(P)-bd_dom_sf"/>
</dbReference>
<dbReference type="OrthoDB" id="9804774at2"/>
<dbReference type="PRINTS" id="PR00080">
    <property type="entry name" value="SDRFAMILY"/>
</dbReference>
<dbReference type="GO" id="GO:0030497">
    <property type="term" value="P:fatty acid elongation"/>
    <property type="evidence" value="ECO:0007669"/>
    <property type="project" value="TreeGrafter"/>
</dbReference>
<organism evidence="4 5">
    <name type="scientific">Litorivicinus lipolyticus</name>
    <dbReference type="NCBI Taxonomy" id="418701"/>
    <lineage>
        <taxon>Bacteria</taxon>
        <taxon>Pseudomonadati</taxon>
        <taxon>Pseudomonadota</taxon>
        <taxon>Gammaproteobacteria</taxon>
        <taxon>Oceanospirillales</taxon>
        <taxon>Litorivicinaceae</taxon>
        <taxon>Litorivicinus</taxon>
    </lineage>
</organism>
<evidence type="ECO:0000256" key="1">
    <source>
        <dbReference type="ARBA" id="ARBA00006484"/>
    </source>
</evidence>
<comment type="similarity">
    <text evidence="1">Belongs to the short-chain dehydrogenases/reductases (SDR) family.</text>
</comment>
<dbReference type="PANTHER" id="PTHR42760:SF135">
    <property type="entry name" value="BLL7886 PROTEIN"/>
    <property type="match status" value="1"/>
</dbReference>
<dbReference type="EMBL" id="CP045871">
    <property type="protein sequence ID" value="QGG79561.1"/>
    <property type="molecule type" value="Genomic_DNA"/>
</dbReference>
<dbReference type="GO" id="GO:0016616">
    <property type="term" value="F:oxidoreductase activity, acting on the CH-OH group of donors, NAD or NADP as acceptor"/>
    <property type="evidence" value="ECO:0007669"/>
    <property type="project" value="TreeGrafter"/>
</dbReference>
<dbReference type="InterPro" id="IPR057326">
    <property type="entry name" value="KR_dom"/>
</dbReference>
<dbReference type="SMART" id="SM00822">
    <property type="entry name" value="PKS_KR"/>
    <property type="match status" value="1"/>
</dbReference>
<dbReference type="NCBIfam" id="NF006072">
    <property type="entry name" value="PRK08217.1"/>
    <property type="match status" value="1"/>
</dbReference>
<dbReference type="InterPro" id="IPR020904">
    <property type="entry name" value="Sc_DH/Rdtase_CS"/>
</dbReference>
<dbReference type="AlphaFoldDB" id="A0A5Q2QB83"/>
<dbReference type="Gene3D" id="3.40.50.720">
    <property type="entry name" value="NAD(P)-binding Rossmann-like Domain"/>
    <property type="match status" value="1"/>
</dbReference>
<name>A0A5Q2QB83_9GAMM</name>
<dbReference type="KEGG" id="llp:GH975_02845"/>
<protein>
    <submittedName>
        <fullName evidence="4">SDR family oxidoreductase</fullName>
    </submittedName>
</protein>
<dbReference type="Proteomes" id="UP000388235">
    <property type="component" value="Chromosome"/>
</dbReference>
<evidence type="ECO:0000313" key="5">
    <source>
        <dbReference type="Proteomes" id="UP000388235"/>
    </source>
</evidence>
<evidence type="ECO:0000259" key="3">
    <source>
        <dbReference type="SMART" id="SM00822"/>
    </source>
</evidence>